<dbReference type="RefSeq" id="WP_121902072.1">
    <property type="nucleotide sequence ID" value="NZ_REFW01000003.1"/>
</dbReference>
<feature type="coiled-coil region" evidence="1">
    <location>
        <begin position="188"/>
        <end position="215"/>
    </location>
</feature>
<organism evidence="3 4">
    <name type="scientific">Tessaracoccus antarcticus</name>
    <dbReference type="NCBI Taxonomy" id="2479848"/>
    <lineage>
        <taxon>Bacteria</taxon>
        <taxon>Bacillati</taxon>
        <taxon>Actinomycetota</taxon>
        <taxon>Actinomycetes</taxon>
        <taxon>Propionibacteriales</taxon>
        <taxon>Propionibacteriaceae</taxon>
        <taxon>Tessaracoccus</taxon>
    </lineage>
</organism>
<dbReference type="OrthoDB" id="3469168at2"/>
<evidence type="ECO:0000256" key="1">
    <source>
        <dbReference type="SAM" id="Coils"/>
    </source>
</evidence>
<dbReference type="SUPFAM" id="SSF117892">
    <property type="entry name" value="Band 7/SPFH domain"/>
    <property type="match status" value="1"/>
</dbReference>
<gene>
    <name evidence="3" type="ORF">EAX62_12690</name>
</gene>
<name>A0A3M0G1Z0_9ACTN</name>
<dbReference type="Gene3D" id="3.30.479.30">
    <property type="entry name" value="Band 7 domain"/>
    <property type="match status" value="1"/>
</dbReference>
<dbReference type="Pfam" id="PF01145">
    <property type="entry name" value="Band_7"/>
    <property type="match status" value="1"/>
</dbReference>
<protein>
    <recommendedName>
        <fullName evidence="2">Band 7 domain-containing protein</fullName>
    </recommendedName>
</protein>
<evidence type="ECO:0000313" key="3">
    <source>
        <dbReference type="EMBL" id="RMB58954.1"/>
    </source>
</evidence>
<keyword evidence="1" id="KW-0175">Coiled coil</keyword>
<keyword evidence="4" id="KW-1185">Reference proteome</keyword>
<comment type="caution">
    <text evidence="3">The sequence shown here is derived from an EMBL/GenBank/DDBJ whole genome shotgun (WGS) entry which is preliminary data.</text>
</comment>
<dbReference type="AlphaFoldDB" id="A0A3M0G1Z0"/>
<dbReference type="InterPro" id="IPR036013">
    <property type="entry name" value="Band_7/SPFH_dom_sf"/>
</dbReference>
<sequence>MATITTFPLLRHLRSSGTTHVHHLAAGVVAHSALGASFWFRPLIAAISEVPVDDREQEVLVRVRTTDLQEVAVPGTVTYRFARPEVSATRIDFSIDLATGAWLERPLERVGATIHGATASAVKSALATLDLVGTLTADPAELGRTVTEHLSTDDRLLSVGIEVVGVRFSMLRPDSDVERALQTPAREAIQQEADKATYERRARAVEREAAIGENELANQIELARRQQQLIAQKGANAQRSAEDAAAADAIAAAAEAARTTALSAAQADAERILGQAAADTERARLAAYDGASHDLLLALALRELAGNLPAVEQLVVTPDMVTGLLSRLGSATGRAG</sequence>
<accession>A0A3M0G1Z0</accession>
<evidence type="ECO:0000313" key="4">
    <source>
        <dbReference type="Proteomes" id="UP000275256"/>
    </source>
</evidence>
<proteinExistence type="predicted"/>
<evidence type="ECO:0000259" key="2">
    <source>
        <dbReference type="Pfam" id="PF01145"/>
    </source>
</evidence>
<feature type="domain" description="Band 7" evidence="2">
    <location>
        <begin position="39"/>
        <end position="199"/>
    </location>
</feature>
<dbReference type="InterPro" id="IPR001107">
    <property type="entry name" value="Band_7"/>
</dbReference>
<reference evidence="3 4" key="1">
    <citation type="submission" date="2018-10" db="EMBL/GenBank/DDBJ databases">
        <title>Tessaracoccus antarcticuss sp. nov., isolated from sediment.</title>
        <authorList>
            <person name="Zhou L.Y."/>
            <person name="Du Z.J."/>
        </authorList>
    </citation>
    <scope>NUCLEOTIDE SEQUENCE [LARGE SCALE GENOMIC DNA]</scope>
    <source>
        <strain evidence="3 4">JDX10</strain>
    </source>
</reference>
<dbReference type="EMBL" id="REFW01000003">
    <property type="protein sequence ID" value="RMB58954.1"/>
    <property type="molecule type" value="Genomic_DNA"/>
</dbReference>
<dbReference type="Proteomes" id="UP000275256">
    <property type="component" value="Unassembled WGS sequence"/>
</dbReference>